<accession>A0ABQ1UGS6</accession>
<dbReference type="PROSITE" id="PS00380">
    <property type="entry name" value="RHODANESE_1"/>
    <property type="match status" value="1"/>
</dbReference>
<protein>
    <submittedName>
        <fullName evidence="4">tRNA 2-selenouridine synthase</fullName>
    </submittedName>
</protein>
<evidence type="ECO:0000313" key="5">
    <source>
        <dbReference type="Proteomes" id="UP000632273"/>
    </source>
</evidence>
<reference evidence="5" key="1">
    <citation type="journal article" date="2019" name="Int. J. Syst. Evol. Microbiol.">
        <title>The Global Catalogue of Microorganisms (GCM) 10K type strain sequencing project: providing services to taxonomists for standard genome sequencing and annotation.</title>
        <authorList>
            <consortium name="The Broad Institute Genomics Platform"/>
            <consortium name="The Broad Institute Genome Sequencing Center for Infectious Disease"/>
            <person name="Wu L."/>
            <person name="Ma J."/>
        </authorList>
    </citation>
    <scope>NUCLEOTIDE SEQUENCE [LARGE SCALE GENOMIC DNA]</scope>
    <source>
        <strain evidence="5">CGMCC 1.15197</strain>
    </source>
</reference>
<dbReference type="CDD" id="cd01520">
    <property type="entry name" value="RHOD_YbbB"/>
    <property type="match status" value="1"/>
</dbReference>
<evidence type="ECO:0000313" key="4">
    <source>
        <dbReference type="EMBL" id="GGF16290.1"/>
    </source>
</evidence>
<dbReference type="RefSeq" id="WP_188814798.1">
    <property type="nucleotide sequence ID" value="NZ_BMHT01000005.1"/>
</dbReference>
<dbReference type="PROSITE" id="PS50206">
    <property type="entry name" value="RHODANESE_3"/>
    <property type="match status" value="1"/>
</dbReference>
<dbReference type="Proteomes" id="UP000632273">
    <property type="component" value="Unassembled WGS sequence"/>
</dbReference>
<dbReference type="PANTHER" id="PTHR30401">
    <property type="entry name" value="TRNA 2-SELENOURIDINE SYNTHASE"/>
    <property type="match status" value="1"/>
</dbReference>
<feature type="domain" description="Rhodanese" evidence="3">
    <location>
        <begin position="12"/>
        <end position="133"/>
    </location>
</feature>
<feature type="region of interest" description="Disordered" evidence="2">
    <location>
        <begin position="346"/>
        <end position="371"/>
    </location>
</feature>
<dbReference type="EMBL" id="BMHT01000005">
    <property type="protein sequence ID" value="GGF16290.1"/>
    <property type="molecule type" value="Genomic_DNA"/>
</dbReference>
<name>A0ABQ1UGS6_9BACT</name>
<comment type="caution">
    <text evidence="4">The sequence shown here is derived from an EMBL/GenBank/DDBJ whole genome shotgun (WGS) entry which is preliminary data.</text>
</comment>
<dbReference type="SUPFAM" id="SSF52540">
    <property type="entry name" value="P-loop containing nucleoside triphosphate hydrolases"/>
    <property type="match status" value="1"/>
</dbReference>
<evidence type="ECO:0000256" key="2">
    <source>
        <dbReference type="SAM" id="MobiDB-lite"/>
    </source>
</evidence>
<evidence type="ECO:0000259" key="3">
    <source>
        <dbReference type="PROSITE" id="PS50206"/>
    </source>
</evidence>
<dbReference type="InterPro" id="IPR017582">
    <property type="entry name" value="SelU"/>
</dbReference>
<dbReference type="Pfam" id="PF00581">
    <property type="entry name" value="Rhodanese"/>
    <property type="match status" value="1"/>
</dbReference>
<sequence length="371" mass="40935">MPRLPLSDFLQSPVDAPILDARAPVEYAQGHIPGAVSFPLFSDEERARIGTTYKQVSQEKAVLVGLDFFGPKMSRMVKQAQKIAPNKEVRLHCWRGGMRSGAVQWLLELAGFRVHLLDKGYKDYRRWALAEFAQPRPLLVLGGLTGSGKTDVLQELARQQQPVLDLEGLANHKGSSFGAIGLPPQPTPEQFENDLAFVLSQLPADAVPWVEDESLTIGSIGIPKPFFEQMRHVPLVVLDIPQPVRIRKLASEYGREDPEQLAEAIRRISKRLGGLATKEALAAIEIGDMEKMVAIALSYYDKTYSYGLAEKKNVRVVRVPSDTCDAVENASRVLAVAQQEGLRQLATQSVRGPLQPDTTPKEAPDNAAWSQ</sequence>
<keyword evidence="1" id="KW-0711">Selenium</keyword>
<evidence type="ECO:0000256" key="1">
    <source>
        <dbReference type="ARBA" id="ARBA00023266"/>
    </source>
</evidence>
<dbReference type="InterPro" id="IPR001763">
    <property type="entry name" value="Rhodanese-like_dom"/>
</dbReference>
<dbReference type="PANTHER" id="PTHR30401:SF0">
    <property type="entry name" value="TRNA 2-SELENOURIDINE SYNTHASE"/>
    <property type="match status" value="1"/>
</dbReference>
<dbReference type="InterPro" id="IPR036873">
    <property type="entry name" value="Rhodanese-like_dom_sf"/>
</dbReference>
<dbReference type="InterPro" id="IPR058840">
    <property type="entry name" value="AAA_SelU"/>
</dbReference>
<dbReference type="InterPro" id="IPR001307">
    <property type="entry name" value="Thiosulphate_STrfase_CS"/>
</dbReference>
<dbReference type="SMART" id="SM00450">
    <property type="entry name" value="RHOD"/>
    <property type="match status" value="1"/>
</dbReference>
<dbReference type="SUPFAM" id="SSF52821">
    <property type="entry name" value="Rhodanese/Cell cycle control phosphatase"/>
    <property type="match status" value="1"/>
</dbReference>
<proteinExistence type="predicted"/>
<dbReference type="InterPro" id="IPR027417">
    <property type="entry name" value="P-loop_NTPase"/>
</dbReference>
<gene>
    <name evidence="4" type="ORF">GCM10011383_29580</name>
</gene>
<organism evidence="4 5">
    <name type="scientific">Hymenobacter cavernae</name>
    <dbReference type="NCBI Taxonomy" id="2044852"/>
    <lineage>
        <taxon>Bacteria</taxon>
        <taxon>Pseudomonadati</taxon>
        <taxon>Bacteroidota</taxon>
        <taxon>Cytophagia</taxon>
        <taxon>Cytophagales</taxon>
        <taxon>Hymenobacteraceae</taxon>
        <taxon>Hymenobacter</taxon>
    </lineage>
</organism>
<dbReference type="NCBIfam" id="NF008750">
    <property type="entry name" value="PRK11784.1-2"/>
    <property type="match status" value="1"/>
</dbReference>
<dbReference type="Pfam" id="PF26341">
    <property type="entry name" value="AAA_SelU"/>
    <property type="match status" value="1"/>
</dbReference>
<dbReference type="NCBIfam" id="TIGR03167">
    <property type="entry name" value="tRNA_sel_U_synt"/>
    <property type="match status" value="1"/>
</dbReference>
<dbReference type="Gene3D" id="3.40.250.10">
    <property type="entry name" value="Rhodanese-like domain"/>
    <property type="match status" value="1"/>
</dbReference>
<keyword evidence="5" id="KW-1185">Reference proteome</keyword>